<dbReference type="KEGG" id="vg:6804790"/>
<dbReference type="RefSeq" id="YP_002154629.1">
    <property type="nucleotide sequence ID" value="NC_011183.1"/>
</dbReference>
<evidence type="ECO:0000313" key="2">
    <source>
        <dbReference type="Proteomes" id="UP000204092"/>
    </source>
</evidence>
<evidence type="ECO:0000313" key="1">
    <source>
        <dbReference type="EMBL" id="ACH46759.1"/>
    </source>
</evidence>
<proteinExistence type="predicted"/>
<organism evidence="1 2">
    <name type="scientific">Feldmannia species virus</name>
    <dbReference type="NCBI Taxonomy" id="39420"/>
    <lineage>
        <taxon>Viruses</taxon>
        <taxon>Varidnaviria</taxon>
        <taxon>Bamfordvirae</taxon>
        <taxon>Nucleocytoviricota</taxon>
        <taxon>Megaviricetes</taxon>
        <taxon>Algavirales</taxon>
        <taxon>Phycodnaviridae</taxon>
        <taxon>Phaeovirus</taxon>
        <taxon>Phaeovirus feldmanniae</taxon>
    </lineage>
</organism>
<dbReference type="GeneID" id="6804790"/>
<accession>B5LW96</accession>
<protein>
    <submittedName>
        <fullName evidence="1">Uncharacterized protein</fullName>
    </submittedName>
</protein>
<keyword evidence="2" id="KW-1185">Reference proteome</keyword>
<dbReference type="Proteomes" id="UP000204092">
    <property type="component" value="Segment"/>
</dbReference>
<reference evidence="1 2" key="1">
    <citation type="journal article" date="2009" name="Virology">
        <title>Genomic analysis of the smallest giant virus--Feldmannia sp. virus 158.</title>
        <authorList>
            <person name="Schroeder D.C."/>
            <person name="Park Y."/>
            <person name="Yoon H.M."/>
            <person name="Lee Y.S."/>
            <person name="Kang S.W."/>
            <person name="Meints R.H."/>
            <person name="Ivey R.G."/>
            <person name="Choi T.J."/>
        </authorList>
    </citation>
    <scope>NUCLEOTIDE SEQUENCE [LARGE SCALE GENOMIC DNA]</scope>
    <source>
        <strain evidence="1">FsV-158</strain>
    </source>
</reference>
<sequence>MDSIIVDRGTGQIGASSLVKLIVPSVSDSTVWRIIEKTLQHSAVPKRHLRKSRMLTLDEAFYLVDHVQFPLSSEWRAANADTFKENLRSHVQAKTAPLVGDGGGESVETKASVLQNCLRSVNIIGSIRVEEDTGLGSLIGGTELNHCVYGIELVPN</sequence>
<name>B5LW96_9PHYC</name>
<dbReference type="EMBL" id="EU916176">
    <property type="protein sequence ID" value="ACH46759.1"/>
    <property type="molecule type" value="Genomic_DNA"/>
</dbReference>